<dbReference type="SMART" id="SM00388">
    <property type="entry name" value="HisKA"/>
    <property type="match status" value="1"/>
</dbReference>
<keyword evidence="13" id="KW-1185">Reference proteome</keyword>
<dbReference type="Pfam" id="PF00072">
    <property type="entry name" value="Response_reg"/>
    <property type="match status" value="1"/>
</dbReference>
<proteinExistence type="predicted"/>
<dbReference type="NCBIfam" id="TIGR00229">
    <property type="entry name" value="sensory_box"/>
    <property type="match status" value="3"/>
</dbReference>
<dbReference type="Pfam" id="PF08448">
    <property type="entry name" value="PAS_4"/>
    <property type="match status" value="1"/>
</dbReference>
<dbReference type="Pfam" id="PF13185">
    <property type="entry name" value="GAF_2"/>
    <property type="match status" value="1"/>
</dbReference>
<dbReference type="EMBL" id="AP024086">
    <property type="protein sequence ID" value="BCL61105.1"/>
    <property type="molecule type" value="Genomic_DNA"/>
</dbReference>
<dbReference type="PROSITE" id="PS50110">
    <property type="entry name" value="RESPONSE_REGULATORY"/>
    <property type="match status" value="1"/>
</dbReference>
<dbReference type="InterPro" id="IPR003594">
    <property type="entry name" value="HATPase_dom"/>
</dbReference>
<keyword evidence="7" id="KW-0812">Transmembrane</keyword>
<dbReference type="SMART" id="SM00387">
    <property type="entry name" value="HATPase_c"/>
    <property type="match status" value="1"/>
</dbReference>
<comment type="catalytic activity">
    <reaction evidence="1">
        <text>ATP + protein L-histidine = ADP + protein N-phospho-L-histidine.</text>
        <dbReference type="EC" id="2.7.13.3"/>
    </reaction>
</comment>
<dbReference type="PROSITE" id="PS50109">
    <property type="entry name" value="HIS_KIN"/>
    <property type="match status" value="1"/>
</dbReference>
<accession>A0A8D5FI33</accession>
<sequence length="979" mass="111490">MALPIWLKCTLLVAGSVFITAICFLIQHYINRKVAQKDYLRELQSNAFRINEQRFRQLIENVSGISIQGYDENRTVIFWNKASTALYGYSEEEALGAKLENLIIPEPMREIVIEAVDRWVEYGEEVPDGELELIDKNGNIVPVYSSHVLLETSRGKEMFCLDINLDPIRHTEESLRKSEELLSTIFNTAQDAIFIKNTHCRYQKINPAFARLFGKSEEDIIGRTDEELLRPDESEKNLKIDRQVLRGETVEDFLEKKINGDVRFFHTIKVPVGNEKDNITGLCGIVRDITRQRRSEKTISTLFAISNAVNTAGDLDELYKSIHKSLGTIIDVTNFFIALVDNKKKMLHFPYSVDTMDEDSSPILDFAPEKTLTGEVLFRGKPILFKELELASRGAANRIVGTVPLIWMGAPLVIHNEVIGVVAVQSYTDPFLYNEEDLKVLSLVSDQMAIAIERKRTEEALKESEKRYRYLFNNAPAGMCELDFAQGKFTRVNEQMCRFTGYTEEELLTMDARRLLHEKSAESFLKEFGKFASGEVPGDKAEYIILKKDGEEINVVINTDFSYQGKKVTGARIVVHDITELKKIESEKMAALNIAAEHEKLALVGQIAGKMAHDFNNILGVIMGNTELSLLECKDERIKKTLELIFEQTLRGKNLTRNLVAFARDQEPKQEFFRVSEKIDLVLSLLKKDLEGIEIIRDDQYDMPELLADPGMIEHALVNMILNSIHALTLETEPRIILRTSCAENSIRIEIEDNGCGIPSEYLDRIYDPSFTLKGTKDVTGSYREGVKGTGYGMANVKKYIEQHRGTIEVESEFGCGVKFTIKLPVREKELTPEEKEEIQKEVNLFNQRILLVEDEQAISEVQYRLLTGDPCNHKVDIASNGEKAIELFNNNNYDCVSLDYVLPGEITGMNVYNHIRKMDQNIPVLFSSGNIEFLESTKELQSSDPYVDHLSKPFQNKIYVSCLHRLMEKSARNRSELL</sequence>
<reference evidence="12" key="1">
    <citation type="submission" date="2020-09" db="EMBL/GenBank/DDBJ databases">
        <title>Desulfogranum mesoprofundum gen. nov., sp. nov., a novel mesophilic, sulfate-reducing chemolithoautotroph isolated from a deep-sea hydrothermal vent chimney in the Suiyo Seamount.</title>
        <authorList>
            <person name="Hashimoto Y."/>
            <person name="Nakagawa S."/>
        </authorList>
    </citation>
    <scope>NUCLEOTIDE SEQUENCE</scope>
    <source>
        <strain evidence="12">KT2</strain>
    </source>
</reference>
<dbReference type="AlphaFoldDB" id="A0A8D5FI33"/>
<dbReference type="Pfam" id="PF02518">
    <property type="entry name" value="HATPase_c"/>
    <property type="match status" value="1"/>
</dbReference>
<keyword evidence="4" id="KW-0808">Transferase</keyword>
<evidence type="ECO:0000256" key="6">
    <source>
        <dbReference type="PROSITE-ProRule" id="PRU00169"/>
    </source>
</evidence>
<evidence type="ECO:0000256" key="2">
    <source>
        <dbReference type="ARBA" id="ARBA00012438"/>
    </source>
</evidence>
<evidence type="ECO:0000256" key="1">
    <source>
        <dbReference type="ARBA" id="ARBA00000085"/>
    </source>
</evidence>
<dbReference type="InterPro" id="IPR000014">
    <property type="entry name" value="PAS"/>
</dbReference>
<feature type="transmembrane region" description="Helical" evidence="7">
    <location>
        <begin position="12"/>
        <end position="30"/>
    </location>
</feature>
<evidence type="ECO:0000259" key="9">
    <source>
        <dbReference type="PROSITE" id="PS50110"/>
    </source>
</evidence>
<feature type="domain" description="PAS" evidence="10">
    <location>
        <begin position="178"/>
        <end position="248"/>
    </location>
</feature>
<feature type="domain" description="PAS" evidence="10">
    <location>
        <begin position="51"/>
        <end position="123"/>
    </location>
</feature>
<dbReference type="PROSITE" id="PS50113">
    <property type="entry name" value="PAC"/>
    <property type="match status" value="1"/>
</dbReference>
<evidence type="ECO:0000313" key="13">
    <source>
        <dbReference type="Proteomes" id="UP000826725"/>
    </source>
</evidence>
<protein>
    <recommendedName>
        <fullName evidence="2">histidine kinase</fullName>
        <ecNumber evidence="2">2.7.13.3</ecNumber>
    </recommendedName>
</protein>
<keyword evidence="7" id="KW-0472">Membrane</keyword>
<evidence type="ECO:0000256" key="7">
    <source>
        <dbReference type="SAM" id="Phobius"/>
    </source>
</evidence>
<evidence type="ECO:0000259" key="11">
    <source>
        <dbReference type="PROSITE" id="PS50113"/>
    </source>
</evidence>
<dbReference type="GO" id="GO:0000155">
    <property type="term" value="F:phosphorelay sensor kinase activity"/>
    <property type="evidence" value="ECO:0007669"/>
    <property type="project" value="InterPro"/>
</dbReference>
<dbReference type="PROSITE" id="PS50112">
    <property type="entry name" value="PAS"/>
    <property type="match status" value="3"/>
</dbReference>
<dbReference type="PANTHER" id="PTHR43304:SF1">
    <property type="entry name" value="PAC DOMAIN-CONTAINING PROTEIN"/>
    <property type="match status" value="1"/>
</dbReference>
<dbReference type="CDD" id="cd00082">
    <property type="entry name" value="HisKA"/>
    <property type="match status" value="1"/>
</dbReference>
<dbReference type="InterPro" id="IPR000700">
    <property type="entry name" value="PAS-assoc_C"/>
</dbReference>
<evidence type="ECO:0000256" key="4">
    <source>
        <dbReference type="ARBA" id="ARBA00022679"/>
    </source>
</evidence>
<dbReference type="InterPro" id="IPR013655">
    <property type="entry name" value="PAS_fold_3"/>
</dbReference>
<evidence type="ECO:0000259" key="8">
    <source>
        <dbReference type="PROSITE" id="PS50109"/>
    </source>
</evidence>
<dbReference type="KEGG" id="dbk:DGMP_17980"/>
<name>A0A8D5FI33_9BACT</name>
<keyword evidence="7" id="KW-1133">Transmembrane helix</keyword>
<dbReference type="InterPro" id="IPR003661">
    <property type="entry name" value="HisK_dim/P_dom"/>
</dbReference>
<dbReference type="SMART" id="SM00065">
    <property type="entry name" value="GAF"/>
    <property type="match status" value="1"/>
</dbReference>
<feature type="domain" description="PAS" evidence="10">
    <location>
        <begin position="464"/>
        <end position="535"/>
    </location>
</feature>
<evidence type="ECO:0000256" key="3">
    <source>
        <dbReference type="ARBA" id="ARBA00022553"/>
    </source>
</evidence>
<evidence type="ECO:0000259" key="10">
    <source>
        <dbReference type="PROSITE" id="PS50112"/>
    </source>
</evidence>
<feature type="domain" description="PAC" evidence="11">
    <location>
        <begin position="248"/>
        <end position="301"/>
    </location>
</feature>
<dbReference type="InterPro" id="IPR001789">
    <property type="entry name" value="Sig_transdc_resp-reg_receiver"/>
</dbReference>
<dbReference type="InterPro" id="IPR013656">
    <property type="entry name" value="PAS_4"/>
</dbReference>
<keyword evidence="3 6" id="KW-0597">Phosphoprotein</keyword>
<feature type="domain" description="Histidine kinase" evidence="8">
    <location>
        <begin position="610"/>
        <end position="828"/>
    </location>
</feature>
<dbReference type="InterPro" id="IPR005467">
    <property type="entry name" value="His_kinase_dom"/>
</dbReference>
<dbReference type="SMART" id="SM00448">
    <property type="entry name" value="REC"/>
    <property type="match status" value="1"/>
</dbReference>
<evidence type="ECO:0000313" key="12">
    <source>
        <dbReference type="EMBL" id="BCL61105.1"/>
    </source>
</evidence>
<organism evidence="12 13">
    <name type="scientific">Desulfomarina profundi</name>
    <dbReference type="NCBI Taxonomy" id="2772557"/>
    <lineage>
        <taxon>Bacteria</taxon>
        <taxon>Pseudomonadati</taxon>
        <taxon>Thermodesulfobacteriota</taxon>
        <taxon>Desulfobulbia</taxon>
        <taxon>Desulfobulbales</taxon>
        <taxon>Desulfobulbaceae</taxon>
        <taxon>Desulfomarina</taxon>
    </lineage>
</organism>
<dbReference type="Pfam" id="PF08447">
    <property type="entry name" value="PAS_3"/>
    <property type="match status" value="1"/>
</dbReference>
<keyword evidence="5 12" id="KW-0418">Kinase</keyword>
<dbReference type="Proteomes" id="UP000826725">
    <property type="component" value="Chromosome"/>
</dbReference>
<dbReference type="InterPro" id="IPR003018">
    <property type="entry name" value="GAF"/>
</dbReference>
<dbReference type="InterPro" id="IPR052162">
    <property type="entry name" value="Sensor_kinase/Photoreceptor"/>
</dbReference>
<dbReference type="PANTHER" id="PTHR43304">
    <property type="entry name" value="PHYTOCHROME-LIKE PROTEIN CPH1"/>
    <property type="match status" value="1"/>
</dbReference>
<dbReference type="Pfam" id="PF13426">
    <property type="entry name" value="PAS_9"/>
    <property type="match status" value="1"/>
</dbReference>
<gene>
    <name evidence="12" type="ORF">DGMP_17980</name>
</gene>
<feature type="modified residue" description="4-aspartylphosphate" evidence="6">
    <location>
        <position position="900"/>
    </location>
</feature>
<dbReference type="SMART" id="SM00091">
    <property type="entry name" value="PAS"/>
    <property type="match status" value="3"/>
</dbReference>
<dbReference type="Pfam" id="PF00512">
    <property type="entry name" value="HisKA"/>
    <property type="match status" value="1"/>
</dbReference>
<dbReference type="CDD" id="cd00130">
    <property type="entry name" value="PAS"/>
    <property type="match status" value="3"/>
</dbReference>
<feature type="domain" description="Response regulatory" evidence="9">
    <location>
        <begin position="849"/>
        <end position="968"/>
    </location>
</feature>
<evidence type="ECO:0000256" key="5">
    <source>
        <dbReference type="ARBA" id="ARBA00022777"/>
    </source>
</evidence>
<dbReference type="EC" id="2.7.13.3" evidence="2"/>